<evidence type="ECO:0000313" key="2">
    <source>
        <dbReference type="EMBL" id="EJK70862.1"/>
    </source>
</evidence>
<evidence type="ECO:0000313" key="3">
    <source>
        <dbReference type="Proteomes" id="UP000266841"/>
    </source>
</evidence>
<dbReference type="AlphaFoldDB" id="K0TJR9"/>
<comment type="caution">
    <text evidence="2">The sequence shown here is derived from an EMBL/GenBank/DDBJ whole genome shotgun (WGS) entry which is preliminary data.</text>
</comment>
<proteinExistence type="predicted"/>
<organism evidence="2 3">
    <name type="scientific">Thalassiosira oceanica</name>
    <name type="common">Marine diatom</name>
    <dbReference type="NCBI Taxonomy" id="159749"/>
    <lineage>
        <taxon>Eukaryota</taxon>
        <taxon>Sar</taxon>
        <taxon>Stramenopiles</taxon>
        <taxon>Ochrophyta</taxon>
        <taxon>Bacillariophyta</taxon>
        <taxon>Coscinodiscophyceae</taxon>
        <taxon>Thalassiosirophycidae</taxon>
        <taxon>Thalassiosirales</taxon>
        <taxon>Thalassiosiraceae</taxon>
        <taxon>Thalassiosira</taxon>
    </lineage>
</organism>
<feature type="compositionally biased region" description="Low complexity" evidence="1">
    <location>
        <begin position="8"/>
        <end position="20"/>
    </location>
</feature>
<sequence>MSGRRFRSASARSSRLFPAARPRRPPRFALPEPEQDSTPPPSAQGGGQMEQRGAGARALVRSDGQMVDDCMLLDRANGQRAARAGRGEARTGQGEDRRRPGPKETKSQKRRPCGGCLHQRPCWVLSRPTTSVSSGPWGLVGLLWGLGSRPLREQQAANTIVGPRKWQPTKVESVTHDQGIQPTNSDFVWNLPDNTCMSFVECIEETPEPTPAPSVGEYDESLNPQPTQIPTTPAPYAKGGNSIELIRSKRDLIEAQVLVSNRFGIPTPSKRYKFDRLVRALQLLAVDGFGAPIKVRSGMIHFIQIPLQRPFHMCAPLKFNLWHDNLDMYVYGLVNLAAFLANAMVESIDQDTCSEINWQDTQGRYALSNACGQESRSYQDEVCEDPRTKDTFSCPVLEDMVMNSDDVAEGDRVAPPLKCKPGEGIQDQSGYWDSNSNVLNDKTAYSNDLGRTDLQGCCWWGRGALKTRGVCNIGKFNYYLGKRGMELDRPALYDIDFCQFPEAPCASKASEELPWTVGLFEWAERIQRYEADDWSYTKELMMFVDGGLRDDSFIESASRVLVRNCHEKYCSPYEVRQLERRKSNFYLILEILEVERTEEVPPPPPTQKPTYRIEPARTKEQQGSQVVTPAQQLPNPPPAATMAPQSPATPKPTPNPTVPDLTPLPIAGVATEDVNDKIAPLPSTTLIDLEGNSAFQRGPIVYLVCIISLEII</sequence>
<reference evidence="2 3" key="1">
    <citation type="journal article" date="2012" name="Genome Biol.">
        <title>Genome and low-iron response of an oceanic diatom adapted to chronic iron limitation.</title>
        <authorList>
            <person name="Lommer M."/>
            <person name="Specht M."/>
            <person name="Roy A.S."/>
            <person name="Kraemer L."/>
            <person name="Andreson R."/>
            <person name="Gutowska M.A."/>
            <person name="Wolf J."/>
            <person name="Bergner S.V."/>
            <person name="Schilhabel M.B."/>
            <person name="Klostermeier U.C."/>
            <person name="Beiko R.G."/>
            <person name="Rosenstiel P."/>
            <person name="Hippler M."/>
            <person name="Laroche J."/>
        </authorList>
    </citation>
    <scope>NUCLEOTIDE SEQUENCE [LARGE SCALE GENOMIC DNA]</scope>
    <source>
        <strain evidence="2 3">CCMP1005</strain>
    </source>
</reference>
<dbReference type="PANTHER" id="PTHR21113:SF4">
    <property type="entry name" value="CHITIN-BINDING TYPE-4 DOMAIN-CONTAINING PROTEIN"/>
    <property type="match status" value="1"/>
</dbReference>
<evidence type="ECO:0000256" key="1">
    <source>
        <dbReference type="SAM" id="MobiDB-lite"/>
    </source>
</evidence>
<dbReference type="eggNOG" id="ENOG502RXTR">
    <property type="taxonomic scope" value="Eukaryota"/>
</dbReference>
<name>K0TJR9_THAOC</name>
<dbReference type="EMBL" id="AGNL01007956">
    <property type="protein sequence ID" value="EJK70862.1"/>
    <property type="molecule type" value="Genomic_DNA"/>
</dbReference>
<dbReference type="PANTHER" id="PTHR21113">
    <property type="entry name" value="AGAP001705-PA"/>
    <property type="match status" value="1"/>
</dbReference>
<accession>K0TJR9</accession>
<gene>
    <name evidence="2" type="ORF">THAOC_07744</name>
</gene>
<dbReference type="OrthoDB" id="52441at2759"/>
<feature type="compositionally biased region" description="Pro residues" evidence="1">
    <location>
        <begin position="647"/>
        <end position="657"/>
    </location>
</feature>
<feature type="region of interest" description="Disordered" evidence="1">
    <location>
        <begin position="1"/>
        <end position="61"/>
    </location>
</feature>
<keyword evidence="3" id="KW-1185">Reference proteome</keyword>
<feature type="region of interest" description="Disordered" evidence="1">
    <location>
        <begin position="78"/>
        <end position="113"/>
    </location>
</feature>
<feature type="compositionally biased region" description="Basic and acidic residues" evidence="1">
    <location>
        <begin position="85"/>
        <end position="107"/>
    </location>
</feature>
<dbReference type="Proteomes" id="UP000266841">
    <property type="component" value="Unassembled WGS sequence"/>
</dbReference>
<feature type="region of interest" description="Disordered" evidence="1">
    <location>
        <begin position="598"/>
        <end position="657"/>
    </location>
</feature>
<protein>
    <submittedName>
        <fullName evidence="2">Uncharacterized protein</fullName>
    </submittedName>
</protein>